<feature type="domain" description="Reverse transcriptase Ty1/copia-type" evidence="1">
    <location>
        <begin position="9"/>
        <end position="96"/>
    </location>
</feature>
<evidence type="ECO:0000259" key="1">
    <source>
        <dbReference type="Pfam" id="PF07727"/>
    </source>
</evidence>
<gene>
    <name evidence="2" type="ORF">Prudu_1064S000200</name>
</gene>
<proteinExistence type="predicted"/>
<dbReference type="Pfam" id="PF07727">
    <property type="entry name" value="RVT_2"/>
    <property type="match status" value="1"/>
</dbReference>
<dbReference type="SUPFAM" id="SSF56672">
    <property type="entry name" value="DNA/RNA polymerases"/>
    <property type="match status" value="1"/>
</dbReference>
<name>A0A5H2XUL6_PRUDU</name>
<reference evidence="2" key="1">
    <citation type="journal article" date="2019" name="Science">
        <title>Mutation of a bHLH transcription factor allowed almond domestication.</title>
        <authorList>
            <person name="Sanchez-Perez R."/>
            <person name="Pavan S."/>
            <person name="Mazzeo R."/>
            <person name="Moldovan C."/>
            <person name="Aiese Cigliano R."/>
            <person name="Del Cueto J."/>
            <person name="Ricciardi F."/>
            <person name="Lotti C."/>
            <person name="Ricciardi L."/>
            <person name="Dicenta F."/>
            <person name="Lopez-Marques R.L."/>
            <person name="Lindberg Moller B."/>
        </authorList>
    </citation>
    <scope>NUCLEOTIDE SEQUENCE</scope>
</reference>
<dbReference type="InterPro" id="IPR013103">
    <property type="entry name" value="RVT_2"/>
</dbReference>
<dbReference type="AlphaFoldDB" id="A0A5H2XUL6"/>
<dbReference type="InterPro" id="IPR043502">
    <property type="entry name" value="DNA/RNA_pol_sf"/>
</dbReference>
<organism evidence="2">
    <name type="scientific">Prunus dulcis</name>
    <name type="common">Almond</name>
    <name type="synonym">Amygdalus dulcis</name>
    <dbReference type="NCBI Taxonomy" id="3755"/>
    <lineage>
        <taxon>Eukaryota</taxon>
        <taxon>Viridiplantae</taxon>
        <taxon>Streptophyta</taxon>
        <taxon>Embryophyta</taxon>
        <taxon>Tracheophyta</taxon>
        <taxon>Spermatophyta</taxon>
        <taxon>Magnoliopsida</taxon>
        <taxon>eudicotyledons</taxon>
        <taxon>Gunneridae</taxon>
        <taxon>Pentapetalae</taxon>
        <taxon>rosids</taxon>
        <taxon>fabids</taxon>
        <taxon>Rosales</taxon>
        <taxon>Rosaceae</taxon>
        <taxon>Amygdaloideae</taxon>
        <taxon>Amygdaleae</taxon>
        <taxon>Prunus</taxon>
    </lineage>
</organism>
<evidence type="ECO:0000313" key="2">
    <source>
        <dbReference type="EMBL" id="BBN69625.1"/>
    </source>
</evidence>
<protein>
    <submittedName>
        <fullName evidence="2">Transposable element protein</fullName>
    </submittedName>
</protein>
<accession>A0A5H2XUL6</accession>
<dbReference type="EMBL" id="AP021401">
    <property type="protein sequence ID" value="BBN69625.1"/>
    <property type="molecule type" value="Genomic_DNA"/>
</dbReference>
<sequence>MVLVPSSPSQNLVGCKWMFRIRRHSDGSIERYKARLVAKGFHQRLGIDYAETFSPVVKPTTIRTILSLAVSCGWSLHQLDVKNAFLHGFLQENVYMA</sequence>